<evidence type="ECO:0000313" key="1">
    <source>
        <dbReference type="EMBL" id="QJA72245.1"/>
    </source>
</evidence>
<accession>A0A6M3KYJ4</accession>
<sequence>MSLAKGVKHGRKAIIQQHRLTVFLRAFDRYCNGEVPAEYVAERRNKLKEIEGRVSKR</sequence>
<reference evidence="2" key="1">
    <citation type="submission" date="2020-03" db="EMBL/GenBank/DDBJ databases">
        <title>The deep terrestrial virosphere.</title>
        <authorList>
            <person name="Holmfeldt K."/>
            <person name="Nilsson E."/>
            <person name="Simone D."/>
            <person name="Lopez-Fernandez M."/>
            <person name="Wu X."/>
            <person name="de Brujin I."/>
            <person name="Lundin D."/>
            <person name="Andersson A."/>
            <person name="Bertilsson S."/>
            <person name="Dopson M."/>
        </authorList>
    </citation>
    <scope>NUCLEOTIDE SEQUENCE</scope>
    <source>
        <strain evidence="1">MM415A02830</strain>
        <strain evidence="2">MM415B03058</strain>
    </source>
</reference>
<organism evidence="2">
    <name type="scientific">viral metagenome</name>
    <dbReference type="NCBI Taxonomy" id="1070528"/>
    <lineage>
        <taxon>unclassified sequences</taxon>
        <taxon>metagenomes</taxon>
        <taxon>organismal metagenomes</taxon>
    </lineage>
</organism>
<gene>
    <name evidence="1" type="ORF">MM415A02830_0013</name>
    <name evidence="2" type="ORF">MM415B03058_0008</name>
</gene>
<protein>
    <submittedName>
        <fullName evidence="2">Uncharacterized protein</fullName>
    </submittedName>
</protein>
<dbReference type="EMBL" id="MT142678">
    <property type="protein sequence ID" value="QJA87040.1"/>
    <property type="molecule type" value="Genomic_DNA"/>
</dbReference>
<dbReference type="AlphaFoldDB" id="A0A6M3KYJ4"/>
<name>A0A6M3KYJ4_9ZZZZ</name>
<dbReference type="EMBL" id="MT141935">
    <property type="protein sequence ID" value="QJA72245.1"/>
    <property type="molecule type" value="Genomic_DNA"/>
</dbReference>
<proteinExistence type="predicted"/>
<evidence type="ECO:0000313" key="2">
    <source>
        <dbReference type="EMBL" id="QJA87040.1"/>
    </source>
</evidence>